<dbReference type="RefSeq" id="WP_058357109.1">
    <property type="nucleotide sequence ID" value="NZ_CABKVG010000010.1"/>
</dbReference>
<dbReference type="Proteomes" id="UP000832011">
    <property type="component" value="Chromosome"/>
</dbReference>
<reference evidence="1 2" key="1">
    <citation type="journal article" date="2022" name="Res Sq">
        <title>Evolution of multicellular longitudinally dividing oral cavity symbionts (Neisseriaceae).</title>
        <authorList>
            <person name="Nyongesa S."/>
            <person name="Weber P."/>
            <person name="Bernet E."/>
            <person name="Pullido F."/>
            <person name="Nieckarz M."/>
            <person name="Delaby M."/>
            <person name="Nieves C."/>
            <person name="Viehboeck T."/>
            <person name="Krause N."/>
            <person name="Rivera-Millot A."/>
            <person name="Nakamura A."/>
            <person name="Vischer N."/>
            <person name="VanNieuwenhze M."/>
            <person name="Brun Y."/>
            <person name="Cava F."/>
            <person name="Bulgheresi S."/>
            <person name="Veyrier F."/>
        </authorList>
    </citation>
    <scope>NUCLEOTIDE SEQUENCE [LARGE SCALE GENOMIC DNA]</scope>
    <source>
        <strain evidence="1 2">SN4</strain>
    </source>
</reference>
<name>A0ABY4E0S7_9NEIS</name>
<evidence type="ECO:0000313" key="1">
    <source>
        <dbReference type="EMBL" id="UOO89411.1"/>
    </source>
</evidence>
<keyword evidence="2" id="KW-1185">Reference proteome</keyword>
<dbReference type="EMBL" id="CP091511">
    <property type="protein sequence ID" value="UOO89411.1"/>
    <property type="molecule type" value="Genomic_DNA"/>
</dbReference>
<gene>
    <name evidence="1" type="ORF">LVJ82_00040</name>
</gene>
<organism evidence="1 2">
    <name type="scientific">Vitreoscilla massiliensis</name>
    <dbReference type="NCBI Taxonomy" id="1689272"/>
    <lineage>
        <taxon>Bacteria</taxon>
        <taxon>Pseudomonadati</taxon>
        <taxon>Pseudomonadota</taxon>
        <taxon>Betaproteobacteria</taxon>
        <taxon>Neisseriales</taxon>
        <taxon>Neisseriaceae</taxon>
        <taxon>Vitreoscilla</taxon>
    </lineage>
</organism>
<dbReference type="Pfam" id="PF14066">
    <property type="entry name" value="DUF4256"/>
    <property type="match status" value="1"/>
</dbReference>
<sequence length="195" mass="21787">MDESHQQLNAAQTSAQLALLHRRFETTQTHFPDVAWQDIALALQQQTTALWSLAQMEASDGEPSVFAYDADKGLLWFGDAAAESPKVRRSLCYDEAALHARKQHPPQGSAMEQAAAMGVSLMNSEQYQVLQQLWPCDLKTSSWLATPDAIRRLGGALFGNRRYDTVFVYHNGADSYYAARGFRCVLSLKIDLISY</sequence>
<accession>A0ABY4E0S7</accession>
<proteinExistence type="predicted"/>
<evidence type="ECO:0000313" key="2">
    <source>
        <dbReference type="Proteomes" id="UP000832011"/>
    </source>
</evidence>
<protein>
    <submittedName>
        <fullName evidence="1">DUF4256 domain-containing protein</fullName>
    </submittedName>
</protein>
<dbReference type="InterPro" id="IPR025352">
    <property type="entry name" value="DUF4256"/>
</dbReference>